<sequence length="61" mass="7038">ISSEILEEYIGVLSGFVLAGEPELKELLNLFKRKVNILYKPITIKIALVKNYEKAINYKNR</sequence>
<comment type="caution">
    <text evidence="1">The sequence shown here is derived from an EMBL/GenBank/DDBJ whole genome shotgun (WGS) entry which is preliminary data.</text>
</comment>
<protein>
    <submittedName>
        <fullName evidence="1">Uncharacterized protein</fullName>
    </submittedName>
</protein>
<organism evidence="1">
    <name type="scientific">marine sediment metagenome</name>
    <dbReference type="NCBI Taxonomy" id="412755"/>
    <lineage>
        <taxon>unclassified sequences</taxon>
        <taxon>metagenomes</taxon>
        <taxon>ecological metagenomes</taxon>
    </lineage>
</organism>
<gene>
    <name evidence="1" type="ORF">S01H4_00667</name>
</gene>
<feature type="non-terminal residue" evidence="1">
    <location>
        <position position="1"/>
    </location>
</feature>
<proteinExistence type="predicted"/>
<evidence type="ECO:0000313" key="1">
    <source>
        <dbReference type="EMBL" id="GAG64310.1"/>
    </source>
</evidence>
<reference evidence="1" key="1">
    <citation type="journal article" date="2014" name="Front. Microbiol.">
        <title>High frequency of phylogenetically diverse reductive dehalogenase-homologous genes in deep subseafloor sedimentary metagenomes.</title>
        <authorList>
            <person name="Kawai M."/>
            <person name="Futagami T."/>
            <person name="Toyoda A."/>
            <person name="Takaki Y."/>
            <person name="Nishi S."/>
            <person name="Hori S."/>
            <person name="Arai W."/>
            <person name="Tsubouchi T."/>
            <person name="Morono Y."/>
            <person name="Uchiyama I."/>
            <person name="Ito T."/>
            <person name="Fujiyama A."/>
            <person name="Inagaki F."/>
            <person name="Takami H."/>
        </authorList>
    </citation>
    <scope>NUCLEOTIDE SEQUENCE</scope>
    <source>
        <strain evidence="1">Expedition CK06-06</strain>
    </source>
</reference>
<dbReference type="EMBL" id="BART01000098">
    <property type="protein sequence ID" value="GAG64310.1"/>
    <property type="molecule type" value="Genomic_DNA"/>
</dbReference>
<name>X0Z4J7_9ZZZZ</name>
<accession>X0Z4J7</accession>
<dbReference type="AlphaFoldDB" id="X0Z4J7"/>